<evidence type="ECO:0000313" key="3">
    <source>
        <dbReference type="Proteomes" id="UP000001996"/>
    </source>
</evidence>
<accession>A5E0E6</accession>
<dbReference type="OMA" id="CKVPNYY"/>
<proteinExistence type="predicted"/>
<dbReference type="EMBL" id="CH981527">
    <property type="protein sequence ID" value="EDK44904.1"/>
    <property type="molecule type" value="Genomic_DNA"/>
</dbReference>
<evidence type="ECO:0000256" key="1">
    <source>
        <dbReference type="SAM" id="Coils"/>
    </source>
</evidence>
<gene>
    <name evidence="2" type="ORF">LELG_03083</name>
</gene>
<dbReference type="OrthoDB" id="4091342at2759"/>
<name>A5E0E6_LODEL</name>
<reference evidence="2 3" key="1">
    <citation type="journal article" date="2009" name="Nature">
        <title>Evolution of pathogenicity and sexual reproduction in eight Candida genomes.</title>
        <authorList>
            <person name="Butler G."/>
            <person name="Rasmussen M.D."/>
            <person name="Lin M.F."/>
            <person name="Santos M.A."/>
            <person name="Sakthikumar S."/>
            <person name="Munro C.A."/>
            <person name="Rheinbay E."/>
            <person name="Grabherr M."/>
            <person name="Forche A."/>
            <person name="Reedy J.L."/>
            <person name="Agrafioti I."/>
            <person name="Arnaud M.B."/>
            <person name="Bates S."/>
            <person name="Brown A.J."/>
            <person name="Brunke S."/>
            <person name="Costanzo M.C."/>
            <person name="Fitzpatrick D.A."/>
            <person name="de Groot P.W."/>
            <person name="Harris D."/>
            <person name="Hoyer L.L."/>
            <person name="Hube B."/>
            <person name="Klis F.M."/>
            <person name="Kodira C."/>
            <person name="Lennard N."/>
            <person name="Logue M.E."/>
            <person name="Martin R."/>
            <person name="Neiman A.M."/>
            <person name="Nikolaou E."/>
            <person name="Quail M.A."/>
            <person name="Quinn J."/>
            <person name="Santos M.C."/>
            <person name="Schmitzberger F.F."/>
            <person name="Sherlock G."/>
            <person name="Shah P."/>
            <person name="Silverstein K.A."/>
            <person name="Skrzypek M.S."/>
            <person name="Soll D."/>
            <person name="Staggs R."/>
            <person name="Stansfield I."/>
            <person name="Stumpf M.P."/>
            <person name="Sudbery P.E."/>
            <person name="Srikantha T."/>
            <person name="Zeng Q."/>
            <person name="Berman J."/>
            <person name="Berriman M."/>
            <person name="Heitman J."/>
            <person name="Gow N.A."/>
            <person name="Lorenz M.C."/>
            <person name="Birren B.W."/>
            <person name="Kellis M."/>
            <person name="Cuomo C.A."/>
        </authorList>
    </citation>
    <scope>NUCLEOTIDE SEQUENCE [LARGE SCALE GENOMIC DNA]</scope>
    <source>
        <strain evidence="3">ATCC 11503 / BCRC 21390 / CBS 2605 / JCM 1781 / NBRC 1676 / NRRL YB-4239</strain>
    </source>
</reference>
<protein>
    <submittedName>
        <fullName evidence="2">Uncharacterized protein</fullName>
    </submittedName>
</protein>
<dbReference type="GeneID" id="5232256"/>
<dbReference type="InParanoid" id="A5E0E6"/>
<feature type="coiled-coil region" evidence="1">
    <location>
        <begin position="367"/>
        <end position="401"/>
    </location>
</feature>
<dbReference type="AlphaFoldDB" id="A5E0E6"/>
<dbReference type="eggNOG" id="ENOG502TFR8">
    <property type="taxonomic scope" value="Eukaryota"/>
</dbReference>
<dbReference type="VEuPathDB" id="FungiDB:LELG_03083"/>
<organism evidence="2 3">
    <name type="scientific">Lodderomyces elongisporus (strain ATCC 11503 / CBS 2605 / JCM 1781 / NBRC 1676 / NRRL YB-4239)</name>
    <name type="common">Yeast</name>
    <name type="synonym">Saccharomyces elongisporus</name>
    <dbReference type="NCBI Taxonomy" id="379508"/>
    <lineage>
        <taxon>Eukaryota</taxon>
        <taxon>Fungi</taxon>
        <taxon>Dikarya</taxon>
        <taxon>Ascomycota</taxon>
        <taxon>Saccharomycotina</taxon>
        <taxon>Pichiomycetes</taxon>
        <taxon>Debaryomycetaceae</taxon>
        <taxon>Candida/Lodderomyces clade</taxon>
        <taxon>Lodderomyces</taxon>
    </lineage>
</organism>
<dbReference type="KEGG" id="lel:PVL30_002575"/>
<sequence length="540" mass="63422">MQIVFQTKASLSKKPKHVHKHAKDFESRMEDVVTVGHVFPQYGAVESSTKLNHAQFGCLNQFSKLNYYKSLTPPGLKFLPNTKLTFYERELVEEAHNYSHIDIDEHDASDDKQRAFLRKSIGKSKKNNIHLDPNTVDLNETVIPGQGYIGEFSINHICKVPNYYVTSNHTTMPQSVSARKLNSSSNSLFLFNEGSRLSKNVQQLVFSNENDNHSHHKYYYTKSYRGPGSGNYKDAALMNKINKIHLTESKKKHFKRNVLRDKKYTQNLKGLVHEKFNKEYVESLLTDQRRYTEDYSNVEILHNNLQYNVLLNSYRDISRDTWGTYYKFKLFDFEQYKALQEEEADKERRDQNVVEQRKWTEDDKLRQERLRMQSEEERDQLVELQKTFSEKSQQMEERKRRAQLDPSVEDKIDEDEFVKSAEALREEFEAKRRDICESFAKRNAALAESTKPPVPVETPQLDVVSRFSLPGEFREIVKHLPLELRSTELLQKEIPSLKKPIQYVTTIPGKPDMEYLTKIEVIKFPNPNSLGWDNLRKYKQ</sequence>
<keyword evidence="3" id="KW-1185">Reference proteome</keyword>
<dbReference type="HOGENOM" id="CLU_023521_0_0_1"/>
<evidence type="ECO:0000313" key="2">
    <source>
        <dbReference type="EMBL" id="EDK44904.1"/>
    </source>
</evidence>
<dbReference type="Proteomes" id="UP000001996">
    <property type="component" value="Unassembled WGS sequence"/>
</dbReference>
<keyword evidence="1" id="KW-0175">Coiled coil</keyword>